<dbReference type="InterPro" id="IPR004973">
    <property type="entry name" value="DNA-dir_RNA_pol_18kDa_poxviral"/>
</dbReference>
<name>A0AAU7E0X2_9POXV</name>
<evidence type="ECO:0000256" key="3">
    <source>
        <dbReference type="ARBA" id="ARBA00012418"/>
    </source>
</evidence>
<reference evidence="10" key="1">
    <citation type="journal article" date="2024" name="Microbiome">
        <title>Substantial viral diversity in bats and rodents from East Africa: insights into evolution, recombination, and cocirculation.</title>
        <authorList>
            <person name="Wang D."/>
            <person name="Yang X."/>
            <person name="Ren Z."/>
            <person name="Hu B."/>
            <person name="Zhao H."/>
            <person name="Yang K."/>
            <person name="Shi P."/>
            <person name="Zhang Z."/>
            <person name="Feng Q."/>
            <person name="Nawenja C.V."/>
            <person name="Obanda V."/>
            <person name="Robert K."/>
            <person name="Nalikka B."/>
            <person name="Waruhiu C.N."/>
            <person name="Ochola G.O."/>
            <person name="Onyuok S.O."/>
            <person name="Ochieng H."/>
            <person name="Li B."/>
            <person name="Zhu Y."/>
            <person name="Si H."/>
            <person name="Yin J."/>
            <person name="Kristiansen K."/>
            <person name="Jin X."/>
            <person name="Xu X."/>
            <person name="Xiao M."/>
            <person name="Agwanda B."/>
            <person name="Ommeh S."/>
            <person name="Li J."/>
            <person name="Shi Z.L."/>
        </authorList>
    </citation>
    <scope>NUCLEOTIDE SEQUENCE</scope>
    <source>
        <strain evidence="10">1A/Uganda/UGR70/2019</strain>
    </source>
</reference>
<organism evidence="10">
    <name type="scientific">Rousettus bat poxvirus</name>
    <dbReference type="NCBI Taxonomy" id="3141933"/>
    <lineage>
        <taxon>Viruses</taxon>
        <taxon>Varidnaviria</taxon>
        <taxon>Bamfordvirae</taxon>
        <taxon>Nucleocytoviricota</taxon>
        <taxon>Pokkesviricetes</taxon>
        <taxon>Chitovirales</taxon>
        <taxon>Poxviridae</taxon>
    </lineage>
</organism>
<evidence type="ECO:0000256" key="6">
    <source>
        <dbReference type="ARBA" id="ARBA00022679"/>
    </source>
</evidence>
<comment type="similarity">
    <text evidence="2">Belongs to the poxviridae DNA-directed RNA polymerase 18 kDa subunit family.</text>
</comment>
<dbReference type="GO" id="GO:0003677">
    <property type="term" value="F:DNA binding"/>
    <property type="evidence" value="ECO:0007669"/>
    <property type="project" value="InterPro"/>
</dbReference>
<sequence>MPKEIVICEDMALPLGEIVNNVVHVRVPCHVTYKYYRVGDQVSGRLTITDESDVSVACGDLLCRLRRDAGTVSYSGAKYCFSRNGRTYEDGSEVTVTLKEAQTGVESMFVFLGVISEK</sequence>
<comment type="catalytic activity">
    <reaction evidence="9">
        <text>RNA(n) + a ribonucleoside 5'-triphosphate = RNA(n+1) + diphosphate</text>
        <dbReference type="Rhea" id="RHEA:21248"/>
        <dbReference type="Rhea" id="RHEA-COMP:14527"/>
        <dbReference type="Rhea" id="RHEA-COMP:17342"/>
        <dbReference type="ChEBI" id="CHEBI:33019"/>
        <dbReference type="ChEBI" id="CHEBI:61557"/>
        <dbReference type="ChEBI" id="CHEBI:140395"/>
        <dbReference type="EC" id="2.7.7.6"/>
    </reaction>
</comment>
<dbReference type="EMBL" id="PP711852">
    <property type="protein sequence ID" value="XBH23829.1"/>
    <property type="molecule type" value="Genomic_DNA"/>
</dbReference>
<comment type="subcellular location">
    <subcellularLocation>
        <location evidence="1">Virion</location>
    </subcellularLocation>
</comment>
<evidence type="ECO:0000256" key="9">
    <source>
        <dbReference type="ARBA" id="ARBA00048552"/>
    </source>
</evidence>
<accession>A0AAU7E0X2</accession>
<evidence type="ECO:0000256" key="8">
    <source>
        <dbReference type="ARBA" id="ARBA00023163"/>
    </source>
</evidence>
<protein>
    <recommendedName>
        <fullName evidence="4">DNA-directed RNA polymerase 18 kDa subunit</fullName>
        <ecNumber evidence="3">2.7.7.6</ecNumber>
    </recommendedName>
</protein>
<dbReference type="Pfam" id="PF03293">
    <property type="entry name" value="Pox_RNA_pol"/>
    <property type="match status" value="1"/>
</dbReference>
<evidence type="ECO:0000256" key="2">
    <source>
        <dbReference type="ARBA" id="ARBA00005370"/>
    </source>
</evidence>
<dbReference type="GO" id="GO:0044423">
    <property type="term" value="C:virion component"/>
    <property type="evidence" value="ECO:0007669"/>
    <property type="project" value="UniProtKB-KW"/>
</dbReference>
<keyword evidence="7" id="KW-0946">Virion</keyword>
<evidence type="ECO:0000256" key="4">
    <source>
        <dbReference type="ARBA" id="ARBA00015780"/>
    </source>
</evidence>
<dbReference type="GO" id="GO:0019083">
    <property type="term" value="P:viral transcription"/>
    <property type="evidence" value="ECO:0007669"/>
    <property type="project" value="InterPro"/>
</dbReference>
<reference evidence="10" key="2">
    <citation type="submission" date="2024-02" db="EMBL/GenBank/DDBJ databases">
        <authorList>
            <person name="Hu B."/>
        </authorList>
    </citation>
    <scope>NUCLEOTIDE SEQUENCE</scope>
    <source>
        <strain evidence="10">1A/Uganda/UGR70/2019</strain>
    </source>
</reference>
<dbReference type="GO" id="GO:0003899">
    <property type="term" value="F:DNA-directed RNA polymerase activity"/>
    <property type="evidence" value="ECO:0007669"/>
    <property type="project" value="UniProtKB-EC"/>
</dbReference>
<evidence type="ECO:0000256" key="1">
    <source>
        <dbReference type="ARBA" id="ARBA00004328"/>
    </source>
</evidence>
<dbReference type="EC" id="2.7.7.6" evidence="3"/>
<keyword evidence="5" id="KW-0240">DNA-directed RNA polymerase</keyword>
<proteinExistence type="inferred from homology"/>
<dbReference type="GO" id="GO:0000428">
    <property type="term" value="C:DNA-directed RNA polymerase complex"/>
    <property type="evidence" value="ECO:0007669"/>
    <property type="project" value="UniProtKB-KW"/>
</dbReference>
<evidence type="ECO:0000256" key="5">
    <source>
        <dbReference type="ARBA" id="ARBA00022478"/>
    </source>
</evidence>
<keyword evidence="8" id="KW-0804">Transcription</keyword>
<evidence type="ECO:0000256" key="7">
    <source>
        <dbReference type="ARBA" id="ARBA00022844"/>
    </source>
</evidence>
<evidence type="ECO:0000313" key="10">
    <source>
        <dbReference type="EMBL" id="XBH23829.1"/>
    </source>
</evidence>
<keyword evidence="6" id="KW-0808">Transferase</keyword>